<proteinExistence type="predicted"/>
<protein>
    <submittedName>
        <fullName evidence="1">Uncharacterized protein</fullName>
    </submittedName>
</protein>
<evidence type="ECO:0000313" key="2">
    <source>
        <dbReference type="Proteomes" id="UP000011885"/>
    </source>
</evidence>
<comment type="caution">
    <text evidence="1">The sequence shown here is derived from an EMBL/GenBank/DDBJ whole genome shotgun (WGS) entry which is preliminary data.</text>
</comment>
<dbReference type="EMBL" id="ANOH01000118">
    <property type="protein sequence ID" value="EMI56898.1"/>
    <property type="molecule type" value="Genomic_DNA"/>
</dbReference>
<sequence>MNWRQVVGITPPKLGAWADKKMRNLKWNYRHDPFSMHRLQ</sequence>
<gene>
    <name evidence="1" type="ORF">RSSM_01668</name>
</gene>
<dbReference type="PATRIC" id="fig|1263870.3.peg.1785"/>
<dbReference type="AlphaFoldDB" id="M5ULJ9"/>
<organism evidence="1 2">
    <name type="scientific">Rhodopirellula sallentina SM41</name>
    <dbReference type="NCBI Taxonomy" id="1263870"/>
    <lineage>
        <taxon>Bacteria</taxon>
        <taxon>Pseudomonadati</taxon>
        <taxon>Planctomycetota</taxon>
        <taxon>Planctomycetia</taxon>
        <taxon>Pirellulales</taxon>
        <taxon>Pirellulaceae</taxon>
        <taxon>Rhodopirellula</taxon>
    </lineage>
</organism>
<reference evidence="1 2" key="1">
    <citation type="journal article" date="2013" name="Mar. Genomics">
        <title>Expression of sulfatases in Rhodopirellula baltica and the diversity of sulfatases in the genus Rhodopirellula.</title>
        <authorList>
            <person name="Wegner C.E."/>
            <person name="Richter-Heitmann T."/>
            <person name="Klindworth A."/>
            <person name="Klockow C."/>
            <person name="Richter M."/>
            <person name="Achstetter T."/>
            <person name="Glockner F.O."/>
            <person name="Harder J."/>
        </authorList>
    </citation>
    <scope>NUCLEOTIDE SEQUENCE [LARGE SCALE GENOMIC DNA]</scope>
    <source>
        <strain evidence="1 2">SM41</strain>
    </source>
</reference>
<name>M5ULJ9_9BACT</name>
<accession>M5ULJ9</accession>
<keyword evidence="2" id="KW-1185">Reference proteome</keyword>
<evidence type="ECO:0000313" key="1">
    <source>
        <dbReference type="EMBL" id="EMI56898.1"/>
    </source>
</evidence>
<dbReference type="Proteomes" id="UP000011885">
    <property type="component" value="Unassembled WGS sequence"/>
</dbReference>